<keyword evidence="1" id="KW-0812">Transmembrane</keyword>
<evidence type="ECO:0000313" key="5">
    <source>
        <dbReference type="Proteomes" id="UP000295043"/>
    </source>
</evidence>
<evidence type="ECO:0000256" key="1">
    <source>
        <dbReference type="SAM" id="Phobius"/>
    </source>
</evidence>
<dbReference type="EMBL" id="CP013107">
    <property type="protein sequence ID" value="APG90038.1"/>
    <property type="molecule type" value="Genomic_DNA"/>
</dbReference>
<feature type="transmembrane region" description="Helical" evidence="1">
    <location>
        <begin position="25"/>
        <end position="43"/>
    </location>
</feature>
<dbReference type="Proteomes" id="UP000182306">
    <property type="component" value="Chromosome"/>
</dbReference>
<protein>
    <submittedName>
        <fullName evidence="2">Uncharacterized protein</fullName>
    </submittedName>
</protein>
<dbReference type="Proteomes" id="UP000295043">
    <property type="component" value="Unassembled WGS sequence"/>
</dbReference>
<dbReference type="EMBL" id="SLVU01000001">
    <property type="protein sequence ID" value="TCN36493.1"/>
    <property type="molecule type" value="Genomic_DNA"/>
</dbReference>
<keyword evidence="1" id="KW-1133">Transmembrane helix</keyword>
<reference evidence="2 4" key="1">
    <citation type="submission" date="2015-10" db="EMBL/GenBank/DDBJ databases">
        <title>Genomic differences between typical nodule nitrogen-fixing rhizobial strains and those coming from bean seeds.</title>
        <authorList>
            <person name="Peralta H."/>
            <person name="Aguilar-Vera A."/>
            <person name="Diaz R."/>
            <person name="Mora Y."/>
            <person name="Martinez-Batallar G."/>
            <person name="Salazar E."/>
            <person name="Vargas-Lagunas C."/>
            <person name="Encarnacion S."/>
            <person name="Girard L."/>
            <person name="Mora J."/>
        </authorList>
    </citation>
    <scope>NUCLEOTIDE SEQUENCE [LARGE SCALE GENOMIC DNA]</scope>
    <source>
        <strain evidence="2 4">CFNEI 73</strain>
    </source>
</reference>
<dbReference type="KEGG" id="same:SAMCFNEI73_Ch0713"/>
<evidence type="ECO:0000313" key="2">
    <source>
        <dbReference type="EMBL" id="APG90038.1"/>
    </source>
</evidence>
<dbReference type="RefSeq" id="WP_086022794.1">
    <property type="nucleotide sequence ID" value="NZ_CP013107.1"/>
</dbReference>
<keyword evidence="1" id="KW-0472">Membrane</keyword>
<evidence type="ECO:0000313" key="4">
    <source>
        <dbReference type="Proteomes" id="UP000182306"/>
    </source>
</evidence>
<name>A0A1L3LIX8_9HYPH</name>
<dbReference type="AlphaFoldDB" id="A0A1L3LIX8"/>
<sequence>MSQQRRRPRAIAIARADESRAQGELIAFAATLALFAIVALAIFSSL</sequence>
<keyword evidence="4" id="KW-1185">Reference proteome</keyword>
<proteinExistence type="predicted"/>
<accession>A0A1L3LIX8</accession>
<organism evidence="2 4">
    <name type="scientific">Sinorhizobium americanum</name>
    <dbReference type="NCBI Taxonomy" id="194963"/>
    <lineage>
        <taxon>Bacteria</taxon>
        <taxon>Pseudomonadati</taxon>
        <taxon>Pseudomonadota</taxon>
        <taxon>Alphaproteobacteria</taxon>
        <taxon>Hyphomicrobiales</taxon>
        <taxon>Rhizobiaceae</taxon>
        <taxon>Sinorhizobium/Ensifer group</taxon>
        <taxon>Sinorhizobium</taxon>
    </lineage>
</organism>
<evidence type="ECO:0000313" key="3">
    <source>
        <dbReference type="EMBL" id="TCN36493.1"/>
    </source>
</evidence>
<reference evidence="3 5" key="2">
    <citation type="submission" date="2019-03" db="EMBL/GenBank/DDBJ databases">
        <title>Genomic Encyclopedia of Type Strains, Phase IV (KMG-V): Genome sequencing to study the core and pangenomes of soil and plant-associated prokaryotes.</title>
        <authorList>
            <person name="Whitman W."/>
        </authorList>
    </citation>
    <scope>NUCLEOTIDE SEQUENCE [LARGE SCALE GENOMIC DNA]</scope>
    <source>
        <strain evidence="3 5">23C40</strain>
    </source>
</reference>
<gene>
    <name evidence="3" type="ORF">EV184_101485</name>
    <name evidence="2" type="ORF">SAMCFNEI73_Ch0713</name>
</gene>